<evidence type="ECO:0000256" key="1">
    <source>
        <dbReference type="SAM" id="Phobius"/>
    </source>
</evidence>
<keyword evidence="1" id="KW-0472">Membrane</keyword>
<gene>
    <name evidence="2" type="ORF">ACFO5K_19650</name>
</gene>
<dbReference type="Proteomes" id="UP001595844">
    <property type="component" value="Unassembled WGS sequence"/>
</dbReference>
<accession>A0ABV8VLZ4</accession>
<organism evidence="2 3">
    <name type="scientific">Nocardia halotolerans</name>
    <dbReference type="NCBI Taxonomy" id="1755878"/>
    <lineage>
        <taxon>Bacteria</taxon>
        <taxon>Bacillati</taxon>
        <taxon>Actinomycetota</taxon>
        <taxon>Actinomycetes</taxon>
        <taxon>Mycobacteriales</taxon>
        <taxon>Nocardiaceae</taxon>
        <taxon>Nocardia</taxon>
    </lineage>
</organism>
<feature type="transmembrane region" description="Helical" evidence="1">
    <location>
        <begin position="143"/>
        <end position="164"/>
    </location>
</feature>
<evidence type="ECO:0000313" key="2">
    <source>
        <dbReference type="EMBL" id="MFC4376316.1"/>
    </source>
</evidence>
<feature type="transmembrane region" description="Helical" evidence="1">
    <location>
        <begin position="86"/>
        <end position="105"/>
    </location>
</feature>
<keyword evidence="1" id="KW-0812">Transmembrane</keyword>
<evidence type="ECO:0000313" key="3">
    <source>
        <dbReference type="Proteomes" id="UP001595844"/>
    </source>
</evidence>
<reference evidence="3" key="1">
    <citation type="journal article" date="2019" name="Int. J. Syst. Evol. Microbiol.">
        <title>The Global Catalogue of Microorganisms (GCM) 10K type strain sequencing project: providing services to taxonomists for standard genome sequencing and annotation.</title>
        <authorList>
            <consortium name="The Broad Institute Genomics Platform"/>
            <consortium name="The Broad Institute Genome Sequencing Center for Infectious Disease"/>
            <person name="Wu L."/>
            <person name="Ma J."/>
        </authorList>
    </citation>
    <scope>NUCLEOTIDE SEQUENCE [LARGE SCALE GENOMIC DNA]</scope>
    <source>
        <strain evidence="3">IBRC-M 10490</strain>
    </source>
</reference>
<comment type="caution">
    <text evidence="2">The sequence shown here is derived from an EMBL/GenBank/DDBJ whole genome shotgun (WGS) entry which is preliminary data.</text>
</comment>
<feature type="transmembrane region" description="Helical" evidence="1">
    <location>
        <begin position="176"/>
        <end position="200"/>
    </location>
</feature>
<proteinExistence type="predicted"/>
<protein>
    <submittedName>
        <fullName evidence="2">DUF998 domain-containing protein</fullName>
    </submittedName>
</protein>
<dbReference type="EMBL" id="JBHSDL010000025">
    <property type="protein sequence ID" value="MFC4376316.1"/>
    <property type="molecule type" value="Genomic_DNA"/>
</dbReference>
<dbReference type="Pfam" id="PF06197">
    <property type="entry name" value="DUF998"/>
    <property type="match status" value="1"/>
</dbReference>
<feature type="transmembrane region" description="Helical" evidence="1">
    <location>
        <begin position="117"/>
        <end position="137"/>
    </location>
</feature>
<keyword evidence="1" id="KW-1133">Transmembrane helix</keyword>
<dbReference type="RefSeq" id="WP_378564831.1">
    <property type="nucleotide sequence ID" value="NZ_JBHSDL010000025.1"/>
</dbReference>
<name>A0ABV8VLZ4_9NOCA</name>
<feature type="transmembrane region" description="Helical" evidence="1">
    <location>
        <begin position="26"/>
        <end position="50"/>
    </location>
</feature>
<keyword evidence="3" id="KW-1185">Reference proteome</keyword>
<dbReference type="InterPro" id="IPR009339">
    <property type="entry name" value="DUF998"/>
</dbReference>
<feature type="transmembrane region" description="Helical" evidence="1">
    <location>
        <begin position="206"/>
        <end position="226"/>
    </location>
</feature>
<sequence>MQFQNPTGRIAEYSEQQRHSGRRSRITVAVLWLVSTVQFFVAQLVVGAAWDTRYSWADNNISDLAETTCRHAPEGGRWICSPLHPIMNASFVLTCVLLALGAVLFMKVLNGNLMSRVALSALIVTGAAWVMVGVYPADVDENMHVLGAIIIFVVGNIALVLYGWGAHPMPRMVRVVSIALGCSGFAAAFLHLGGICLGLGRGGMERVTALTVPIWMLIIASLLPAAERRRMVVDMPECRHPDVER</sequence>